<gene>
    <name evidence="1" type="ORF">HPB51_003258</name>
</gene>
<keyword evidence="2" id="KW-1185">Reference proteome</keyword>
<sequence length="105" mass="11536">MHAVKAYAATGEDALEGVVHGIPQHTATKTLLGNMWIRTQGVKLLEAHVIGDTQSANLIFSKPVLPKIVYYYGGELLRHPFRATMQVCKICRGKGHREDVCPNPA</sequence>
<accession>A0A9J6EEI9</accession>
<reference evidence="1" key="2">
    <citation type="submission" date="2021-09" db="EMBL/GenBank/DDBJ databases">
        <authorList>
            <person name="Jia N."/>
            <person name="Wang J."/>
            <person name="Shi W."/>
            <person name="Du L."/>
            <person name="Sun Y."/>
            <person name="Zhan W."/>
            <person name="Jiang J."/>
            <person name="Wang Q."/>
            <person name="Zhang B."/>
            <person name="Ji P."/>
            <person name="Sakyi L.B."/>
            <person name="Cui X."/>
            <person name="Yuan T."/>
            <person name="Jiang B."/>
            <person name="Yang W."/>
            <person name="Lam T.T.-Y."/>
            <person name="Chang Q."/>
            <person name="Ding S."/>
            <person name="Wang X."/>
            <person name="Zhu J."/>
            <person name="Ruan X."/>
            <person name="Zhao L."/>
            <person name="Wei J."/>
            <person name="Que T."/>
            <person name="Du C."/>
            <person name="Cheng J."/>
            <person name="Dai P."/>
            <person name="Han X."/>
            <person name="Huang E."/>
            <person name="Gao Y."/>
            <person name="Liu J."/>
            <person name="Shao H."/>
            <person name="Ye R."/>
            <person name="Li L."/>
            <person name="Wei W."/>
            <person name="Wang X."/>
            <person name="Wang C."/>
            <person name="Huo Q."/>
            <person name="Li W."/>
            <person name="Guo W."/>
            <person name="Chen H."/>
            <person name="Chen S."/>
            <person name="Zhou L."/>
            <person name="Zhou L."/>
            <person name="Ni X."/>
            <person name="Tian J."/>
            <person name="Zhou Y."/>
            <person name="Sheng Y."/>
            <person name="Liu T."/>
            <person name="Pan Y."/>
            <person name="Xia L."/>
            <person name="Li J."/>
            <person name="Zhao F."/>
            <person name="Cao W."/>
        </authorList>
    </citation>
    <scope>NUCLEOTIDE SEQUENCE</scope>
    <source>
        <strain evidence="1">Rmic-2018</strain>
        <tissue evidence="1">Larvae</tissue>
    </source>
</reference>
<reference evidence="1" key="1">
    <citation type="journal article" date="2020" name="Cell">
        <title>Large-Scale Comparative Analyses of Tick Genomes Elucidate Their Genetic Diversity and Vector Capacities.</title>
        <authorList>
            <consortium name="Tick Genome and Microbiome Consortium (TIGMIC)"/>
            <person name="Jia N."/>
            <person name="Wang J."/>
            <person name="Shi W."/>
            <person name="Du L."/>
            <person name="Sun Y."/>
            <person name="Zhan W."/>
            <person name="Jiang J.F."/>
            <person name="Wang Q."/>
            <person name="Zhang B."/>
            <person name="Ji P."/>
            <person name="Bell-Sakyi L."/>
            <person name="Cui X.M."/>
            <person name="Yuan T.T."/>
            <person name="Jiang B.G."/>
            <person name="Yang W.F."/>
            <person name="Lam T.T."/>
            <person name="Chang Q.C."/>
            <person name="Ding S.J."/>
            <person name="Wang X.J."/>
            <person name="Zhu J.G."/>
            <person name="Ruan X.D."/>
            <person name="Zhao L."/>
            <person name="Wei J.T."/>
            <person name="Ye R.Z."/>
            <person name="Que T.C."/>
            <person name="Du C.H."/>
            <person name="Zhou Y.H."/>
            <person name="Cheng J.X."/>
            <person name="Dai P.F."/>
            <person name="Guo W.B."/>
            <person name="Han X.H."/>
            <person name="Huang E.J."/>
            <person name="Li L.F."/>
            <person name="Wei W."/>
            <person name="Gao Y.C."/>
            <person name="Liu J.Z."/>
            <person name="Shao H.Z."/>
            <person name="Wang X."/>
            <person name="Wang C.C."/>
            <person name="Yang T.C."/>
            <person name="Huo Q.B."/>
            <person name="Li W."/>
            <person name="Chen H.Y."/>
            <person name="Chen S.E."/>
            <person name="Zhou L.G."/>
            <person name="Ni X.B."/>
            <person name="Tian J.H."/>
            <person name="Sheng Y."/>
            <person name="Liu T."/>
            <person name="Pan Y.S."/>
            <person name="Xia L.Y."/>
            <person name="Li J."/>
            <person name="Zhao F."/>
            <person name="Cao W.C."/>
        </authorList>
    </citation>
    <scope>NUCLEOTIDE SEQUENCE</scope>
    <source>
        <strain evidence="1">Rmic-2018</strain>
    </source>
</reference>
<dbReference type="Proteomes" id="UP000821866">
    <property type="component" value="Chromosome 2"/>
</dbReference>
<organism evidence="1 2">
    <name type="scientific">Rhipicephalus microplus</name>
    <name type="common">Cattle tick</name>
    <name type="synonym">Boophilus microplus</name>
    <dbReference type="NCBI Taxonomy" id="6941"/>
    <lineage>
        <taxon>Eukaryota</taxon>
        <taxon>Metazoa</taxon>
        <taxon>Ecdysozoa</taxon>
        <taxon>Arthropoda</taxon>
        <taxon>Chelicerata</taxon>
        <taxon>Arachnida</taxon>
        <taxon>Acari</taxon>
        <taxon>Parasitiformes</taxon>
        <taxon>Ixodida</taxon>
        <taxon>Ixodoidea</taxon>
        <taxon>Ixodidae</taxon>
        <taxon>Rhipicephalinae</taxon>
        <taxon>Rhipicephalus</taxon>
        <taxon>Boophilus</taxon>
    </lineage>
</organism>
<evidence type="ECO:0000313" key="2">
    <source>
        <dbReference type="Proteomes" id="UP000821866"/>
    </source>
</evidence>
<comment type="caution">
    <text evidence="1">The sequence shown here is derived from an EMBL/GenBank/DDBJ whole genome shotgun (WGS) entry which is preliminary data.</text>
</comment>
<dbReference type="EMBL" id="JABSTU010000004">
    <property type="protein sequence ID" value="KAH8032875.1"/>
    <property type="molecule type" value="Genomic_DNA"/>
</dbReference>
<proteinExistence type="predicted"/>
<dbReference type="AlphaFoldDB" id="A0A9J6EEI9"/>
<protein>
    <submittedName>
        <fullName evidence="1">Uncharacterized protein</fullName>
    </submittedName>
</protein>
<evidence type="ECO:0000313" key="1">
    <source>
        <dbReference type="EMBL" id="KAH8032875.1"/>
    </source>
</evidence>
<name>A0A9J6EEI9_RHIMP</name>